<dbReference type="Proteomes" id="UP000694890">
    <property type="component" value="Linkage group LG12"/>
</dbReference>
<feature type="compositionally biased region" description="Pro residues" evidence="1">
    <location>
        <begin position="149"/>
        <end position="165"/>
    </location>
</feature>
<feature type="region of interest" description="Disordered" evidence="1">
    <location>
        <begin position="237"/>
        <end position="390"/>
    </location>
</feature>
<dbReference type="KEGG" id="lcf:108877494"/>
<evidence type="ECO:0000256" key="1">
    <source>
        <dbReference type="SAM" id="MobiDB-lite"/>
    </source>
</evidence>
<dbReference type="AlphaFoldDB" id="A0AAJ7LJ22"/>
<feature type="compositionally biased region" description="Polar residues" evidence="1">
    <location>
        <begin position="291"/>
        <end position="321"/>
    </location>
</feature>
<dbReference type="InterPro" id="IPR047579">
    <property type="entry name" value="DD_CABYR_SP17"/>
</dbReference>
<proteinExistence type="predicted"/>
<evidence type="ECO:0000313" key="3">
    <source>
        <dbReference type="RefSeq" id="XP_018523082.1"/>
    </source>
</evidence>
<feature type="region of interest" description="Disordered" evidence="1">
    <location>
        <begin position="81"/>
        <end position="203"/>
    </location>
</feature>
<dbReference type="GeneID" id="108877494"/>
<feature type="compositionally biased region" description="Polar residues" evidence="1">
    <location>
        <begin position="81"/>
        <end position="92"/>
    </location>
</feature>
<sequence length="390" mass="42437">MDSQGLCPYGIKSLIECVSRATLIAQPGDIPNFLAEYLSELVSFRDSNHETNVKDVSFHYEELWEKKFFRNMRKTTWTTEQSPIPFTSSEGSVASDPPTDSKLMTPLKVKTRKMSPVRIPSHKESVGTIVKSSETDSKPSSSSSHSRLKPPPGSTAPPSMKPVPPSCNESVKTHRVASVGVVKCQENERSTDSKHRPTFSSSKGISALESSVASKSSALLSHPVAIVTQRPALPPVSQKISLSVSRPKNTTEHQESHSTRTQPTTAKALGTESTTTGPTKPKVPKPEKTRAQPTITKAAGSDSNRTQTNVPGPRNTNTQPPTAKLQRPERTRTWPITPMATGPDSSKIQTTTPNVLGLDSKSTQPTTPKIQDQRGPGHCLHHPRPQEHCQ</sequence>
<reference evidence="3" key="1">
    <citation type="submission" date="2025-08" db="UniProtKB">
        <authorList>
            <consortium name="RefSeq"/>
        </authorList>
    </citation>
    <scope>IDENTIFICATION</scope>
    <source>
        <tissue evidence="3">Brain</tissue>
    </source>
</reference>
<feature type="compositionally biased region" description="Polar residues" evidence="1">
    <location>
        <begin position="238"/>
        <end position="248"/>
    </location>
</feature>
<dbReference type="SUPFAM" id="SSF47391">
    <property type="entry name" value="Dimerization-anchoring domain of cAMP-dependent PK regulatory subunit"/>
    <property type="match status" value="1"/>
</dbReference>
<name>A0AAJ7LJ22_LATCA</name>
<feature type="compositionally biased region" description="Basic and acidic residues" evidence="1">
    <location>
        <begin position="249"/>
        <end position="258"/>
    </location>
</feature>
<protein>
    <recommendedName>
        <fullName evidence="4">RIIa domain-containing protein</fullName>
    </recommendedName>
</protein>
<organism evidence="2 3">
    <name type="scientific">Lates calcarifer</name>
    <name type="common">Barramundi</name>
    <name type="synonym">Holocentrus calcarifer</name>
    <dbReference type="NCBI Taxonomy" id="8187"/>
    <lineage>
        <taxon>Eukaryota</taxon>
        <taxon>Metazoa</taxon>
        <taxon>Chordata</taxon>
        <taxon>Craniata</taxon>
        <taxon>Vertebrata</taxon>
        <taxon>Euteleostomi</taxon>
        <taxon>Actinopterygii</taxon>
        <taxon>Neopterygii</taxon>
        <taxon>Teleostei</taxon>
        <taxon>Neoteleostei</taxon>
        <taxon>Acanthomorphata</taxon>
        <taxon>Carangaria</taxon>
        <taxon>Carangaria incertae sedis</taxon>
        <taxon>Centropomidae</taxon>
        <taxon>Lates</taxon>
    </lineage>
</organism>
<feature type="compositionally biased region" description="Basic and acidic residues" evidence="1">
    <location>
        <begin position="185"/>
        <end position="195"/>
    </location>
</feature>
<dbReference type="RefSeq" id="XP_018523082.1">
    <property type="nucleotide sequence ID" value="XM_018667566.2"/>
</dbReference>
<evidence type="ECO:0000313" key="2">
    <source>
        <dbReference type="Proteomes" id="UP000694890"/>
    </source>
</evidence>
<gene>
    <name evidence="3" type="primary">LOC108877494</name>
</gene>
<accession>A0AAJ7LJ22</accession>
<dbReference type="CDD" id="cd12100">
    <property type="entry name" value="DD_CABYR_SP17"/>
    <property type="match status" value="1"/>
</dbReference>
<feature type="compositionally biased region" description="Polar residues" evidence="1">
    <location>
        <begin position="343"/>
        <end position="370"/>
    </location>
</feature>
<evidence type="ECO:0008006" key="4">
    <source>
        <dbReference type="Google" id="ProtNLM"/>
    </source>
</evidence>